<evidence type="ECO:0000313" key="1">
    <source>
        <dbReference type="EMBL" id="CAB4166931.1"/>
    </source>
</evidence>
<dbReference type="EMBL" id="LR798433">
    <property type="protein sequence ID" value="CAB5231165.1"/>
    <property type="molecule type" value="Genomic_DNA"/>
</dbReference>
<dbReference type="InterPro" id="IPR036779">
    <property type="entry name" value="LysM_dom_sf"/>
</dbReference>
<dbReference type="EMBL" id="LR797132">
    <property type="protein sequence ID" value="CAB4189172.1"/>
    <property type="molecule type" value="Genomic_DNA"/>
</dbReference>
<dbReference type="Gene3D" id="3.10.350.10">
    <property type="entry name" value="LysM domain"/>
    <property type="match status" value="1"/>
</dbReference>
<organism evidence="6">
    <name type="scientific">uncultured Caudovirales phage</name>
    <dbReference type="NCBI Taxonomy" id="2100421"/>
    <lineage>
        <taxon>Viruses</taxon>
        <taxon>Duplodnaviria</taxon>
        <taxon>Heunggongvirae</taxon>
        <taxon>Uroviricota</taxon>
        <taxon>Caudoviricetes</taxon>
        <taxon>Peduoviridae</taxon>
        <taxon>Maltschvirus</taxon>
        <taxon>Maltschvirus maltsch</taxon>
    </lineage>
</organism>
<evidence type="ECO:0000313" key="6">
    <source>
        <dbReference type="EMBL" id="CAB5231165.1"/>
    </source>
</evidence>
<name>A0A6J7XJ22_9CAUD</name>
<dbReference type="EMBL" id="LR796798">
    <property type="protein sequence ID" value="CAB4166931.1"/>
    <property type="molecule type" value="Genomic_DNA"/>
</dbReference>
<dbReference type="EMBL" id="LR796924">
    <property type="protein sequence ID" value="CAB4174164.1"/>
    <property type="molecule type" value="Genomic_DNA"/>
</dbReference>
<dbReference type="EMBL" id="LR796979">
    <property type="protein sequence ID" value="CAB4179502.1"/>
    <property type="molecule type" value="Genomic_DNA"/>
</dbReference>
<sequence>MTIYMDSRYADGPLFKARDARTGNHRNTVFRQWPSYGVTFFIYEVNEIDRIENIAVKFLGKSELWWKIMDLNPEVLNPFEITPGTELRIPNG</sequence>
<proteinExistence type="predicted"/>
<evidence type="ECO:0000313" key="4">
    <source>
        <dbReference type="EMBL" id="CAB4189172.1"/>
    </source>
</evidence>
<protein>
    <submittedName>
        <fullName evidence="6">LysM domain containing protein</fullName>
    </submittedName>
</protein>
<reference evidence="6" key="1">
    <citation type="submission" date="2020-05" db="EMBL/GenBank/DDBJ databases">
        <authorList>
            <person name="Chiriac C."/>
            <person name="Salcher M."/>
            <person name="Ghai R."/>
            <person name="Kavagutti S V."/>
        </authorList>
    </citation>
    <scope>NUCLEOTIDE SEQUENCE</scope>
</reference>
<dbReference type="EMBL" id="LR797196">
    <property type="protein sequence ID" value="CAB4193615.1"/>
    <property type="molecule type" value="Genomic_DNA"/>
</dbReference>
<accession>A0A6J7XJ22</accession>
<evidence type="ECO:0000313" key="3">
    <source>
        <dbReference type="EMBL" id="CAB4179502.1"/>
    </source>
</evidence>
<gene>
    <name evidence="3" type="ORF">UFOVP1034_128</name>
    <name evidence="4" type="ORF">UFOVP1177_128</name>
    <name evidence="5" type="ORF">UFOVP1243_115</name>
    <name evidence="6" type="ORF">UFOVP1581_30</name>
    <name evidence="1" type="ORF">UFOVP854_30</name>
    <name evidence="2" type="ORF">UFOVP964_30</name>
</gene>
<evidence type="ECO:0000313" key="5">
    <source>
        <dbReference type="EMBL" id="CAB4193615.1"/>
    </source>
</evidence>
<evidence type="ECO:0000313" key="2">
    <source>
        <dbReference type="EMBL" id="CAB4174164.1"/>
    </source>
</evidence>